<dbReference type="GeneID" id="70247189"/>
<evidence type="ECO:0000313" key="3">
    <source>
        <dbReference type="Proteomes" id="UP001201262"/>
    </source>
</evidence>
<feature type="compositionally biased region" description="Polar residues" evidence="1">
    <location>
        <begin position="154"/>
        <end position="179"/>
    </location>
</feature>
<proteinExistence type="predicted"/>
<sequence>MPPIRTFNSAPINPNSAADGSTSSDTDASQAQQDNSTPAPTLTASTTTTAAPSLYPPAKPGAAAPAPTAPPSTSSSATTAPPAGGFTPTRTYPAAPQPVSRPLPPGSAPVTPNKPFAVPPPPKSGEKLQPASYYARQPTTQPTATRTGMGMTPATPNSTSTPYFSTYQPPGTNISNPTTGAAGRGLTYNESNGEESIFGESGANILGTAKSWMASAGTKLAEAEAEVWKIVNSKS</sequence>
<gene>
    <name evidence="2" type="ORF">BGW36DRAFT_385390</name>
</gene>
<accession>A0AAD4KI96</accession>
<dbReference type="EMBL" id="JAJTJA010000010">
    <property type="protein sequence ID" value="KAH8692873.1"/>
    <property type="molecule type" value="Genomic_DNA"/>
</dbReference>
<organism evidence="2 3">
    <name type="scientific">Talaromyces proteolyticus</name>
    <dbReference type="NCBI Taxonomy" id="1131652"/>
    <lineage>
        <taxon>Eukaryota</taxon>
        <taxon>Fungi</taxon>
        <taxon>Dikarya</taxon>
        <taxon>Ascomycota</taxon>
        <taxon>Pezizomycotina</taxon>
        <taxon>Eurotiomycetes</taxon>
        <taxon>Eurotiomycetidae</taxon>
        <taxon>Eurotiales</taxon>
        <taxon>Trichocomaceae</taxon>
        <taxon>Talaromyces</taxon>
        <taxon>Talaromyces sect. Bacilispori</taxon>
    </lineage>
</organism>
<feature type="compositionally biased region" description="Polar residues" evidence="1">
    <location>
        <begin position="1"/>
        <end position="14"/>
    </location>
</feature>
<feature type="compositionally biased region" description="Pro residues" evidence="1">
    <location>
        <begin position="95"/>
        <end position="107"/>
    </location>
</feature>
<dbReference type="AlphaFoldDB" id="A0AAD4KI96"/>
<dbReference type="Proteomes" id="UP001201262">
    <property type="component" value="Unassembled WGS sequence"/>
</dbReference>
<evidence type="ECO:0000313" key="2">
    <source>
        <dbReference type="EMBL" id="KAH8692873.1"/>
    </source>
</evidence>
<name>A0AAD4KI96_9EURO</name>
<evidence type="ECO:0000256" key="1">
    <source>
        <dbReference type="SAM" id="MobiDB-lite"/>
    </source>
</evidence>
<feature type="compositionally biased region" description="Low complexity" evidence="1">
    <location>
        <begin position="60"/>
        <end position="91"/>
    </location>
</feature>
<dbReference type="RefSeq" id="XP_046068746.1">
    <property type="nucleotide sequence ID" value="XM_046216902.1"/>
</dbReference>
<feature type="compositionally biased region" description="Low complexity" evidence="1">
    <location>
        <begin position="15"/>
        <end position="53"/>
    </location>
</feature>
<feature type="compositionally biased region" description="Low complexity" evidence="1">
    <location>
        <begin position="135"/>
        <end position="147"/>
    </location>
</feature>
<reference evidence="2" key="1">
    <citation type="submission" date="2021-12" db="EMBL/GenBank/DDBJ databases">
        <title>Convergent genome expansion in fungi linked to evolution of root-endophyte symbiosis.</title>
        <authorList>
            <consortium name="DOE Joint Genome Institute"/>
            <person name="Ke Y.-H."/>
            <person name="Bonito G."/>
            <person name="Liao H.-L."/>
            <person name="Looney B."/>
            <person name="Rojas-Flechas A."/>
            <person name="Nash J."/>
            <person name="Hameed K."/>
            <person name="Schadt C."/>
            <person name="Martin F."/>
            <person name="Crous P.W."/>
            <person name="Miettinen O."/>
            <person name="Magnuson J.K."/>
            <person name="Labbe J."/>
            <person name="Jacobson D."/>
            <person name="Doktycz M.J."/>
            <person name="Veneault-Fourrey C."/>
            <person name="Kuo A."/>
            <person name="Mondo S."/>
            <person name="Calhoun S."/>
            <person name="Riley R."/>
            <person name="Ohm R."/>
            <person name="LaButti K."/>
            <person name="Andreopoulos B."/>
            <person name="Pangilinan J."/>
            <person name="Nolan M."/>
            <person name="Tritt A."/>
            <person name="Clum A."/>
            <person name="Lipzen A."/>
            <person name="Daum C."/>
            <person name="Barry K."/>
            <person name="Grigoriev I.V."/>
            <person name="Vilgalys R."/>
        </authorList>
    </citation>
    <scope>NUCLEOTIDE SEQUENCE</scope>
    <source>
        <strain evidence="2">PMI_201</strain>
    </source>
</reference>
<keyword evidence="3" id="KW-1185">Reference proteome</keyword>
<feature type="region of interest" description="Disordered" evidence="1">
    <location>
        <begin position="1"/>
        <end position="184"/>
    </location>
</feature>
<comment type="caution">
    <text evidence="2">The sequence shown here is derived from an EMBL/GenBank/DDBJ whole genome shotgun (WGS) entry which is preliminary data.</text>
</comment>
<protein>
    <submittedName>
        <fullName evidence="2">Uncharacterized protein</fullName>
    </submittedName>
</protein>